<dbReference type="CDD" id="cd02958">
    <property type="entry name" value="UAS"/>
    <property type="match status" value="1"/>
</dbReference>
<name>A0A2R6XLF2_MARPO</name>
<dbReference type="SUPFAM" id="SSF46934">
    <property type="entry name" value="UBA-like"/>
    <property type="match status" value="1"/>
</dbReference>
<proteinExistence type="predicted"/>
<evidence type="ECO:0000256" key="1">
    <source>
        <dbReference type="SAM" id="MobiDB-lite"/>
    </source>
</evidence>
<dbReference type="OMA" id="PAIFDCQ"/>
<dbReference type="InterPro" id="IPR029071">
    <property type="entry name" value="Ubiquitin-like_domsf"/>
</dbReference>
<dbReference type="AlphaFoldDB" id="A0A2R6XLF2"/>
<dbReference type="Pfam" id="PF00789">
    <property type="entry name" value="UBX"/>
    <property type="match status" value="1"/>
</dbReference>
<dbReference type="InterPro" id="IPR050730">
    <property type="entry name" value="UBX_domain-protein"/>
</dbReference>
<dbReference type="Gene3D" id="3.10.20.90">
    <property type="entry name" value="Phosphatidylinositol 3-kinase Catalytic Subunit, Chain A, domain 1"/>
    <property type="match status" value="1"/>
</dbReference>
<feature type="region of interest" description="Disordered" evidence="1">
    <location>
        <begin position="321"/>
        <end position="374"/>
    </location>
</feature>
<dbReference type="InterPro" id="IPR006577">
    <property type="entry name" value="UAS"/>
</dbReference>
<feature type="compositionally biased region" description="Basic and acidic residues" evidence="1">
    <location>
        <begin position="349"/>
        <end position="359"/>
    </location>
</feature>
<dbReference type="SMART" id="SM00594">
    <property type="entry name" value="UAS"/>
    <property type="match status" value="1"/>
</dbReference>
<sequence>MEAKADDEQERIQQFMEIAGEPANLARQFLQATSWHLEEAIQLYFAGGSEAVGLAAAAAPAAAVPSTSAPDSSPPPDLAPAPVVRAPESPKDTIGENYVRPPLPVKREVLYEDIFQLRAHRMAQTPNQPTSVDAFRNFEDEANQRATWGAMEASNSASPGLGGMKDSLAALYRPPFDLMFQGTFEQAKSEAARQGKWLLVNLQSTKEFSSYTLNRDTWAHEAVKETVSMSFVFWQVYDDTEEGRKVCTYYKLNTMPTTLVLDPLTGQKMRAWEGMIMPDRLLEDLVPYLDRGPMEKQLPAIPPQKRPRESAKKLIEIPREVEKAEMDEEEELRRALAASLEDASAPVSEGKDSTQEAKAEGSASACGAEEQRVSEATVPKLRTYPILPEEPAANNTAACRVAVRLPDGKRAQRRFLRSDPIQNLWSFCCSQVPEAAQGRSFRLSQAIPGGTPFNFNDVTSIHEAGLGNAMIAMTWD</sequence>
<accession>A0A2R6XLF2</accession>
<dbReference type="InterPro" id="IPR001012">
    <property type="entry name" value="UBX_dom"/>
</dbReference>
<evidence type="ECO:0000313" key="3">
    <source>
        <dbReference type="EMBL" id="PTQ46945.1"/>
    </source>
</evidence>
<dbReference type="InterPro" id="IPR003903">
    <property type="entry name" value="UIM_dom"/>
</dbReference>
<dbReference type="PANTHER" id="PTHR23322">
    <property type="entry name" value="FAS-ASSOCIATED PROTEIN"/>
    <property type="match status" value="1"/>
</dbReference>
<reference evidence="4" key="1">
    <citation type="journal article" date="2017" name="Cell">
        <title>Insights into land plant evolution garnered from the Marchantia polymorpha genome.</title>
        <authorList>
            <person name="Bowman J.L."/>
            <person name="Kohchi T."/>
            <person name="Yamato K.T."/>
            <person name="Jenkins J."/>
            <person name="Shu S."/>
            <person name="Ishizaki K."/>
            <person name="Yamaoka S."/>
            <person name="Nishihama R."/>
            <person name="Nakamura Y."/>
            <person name="Berger F."/>
            <person name="Adam C."/>
            <person name="Aki S.S."/>
            <person name="Althoff F."/>
            <person name="Araki T."/>
            <person name="Arteaga-Vazquez M.A."/>
            <person name="Balasubrmanian S."/>
            <person name="Barry K."/>
            <person name="Bauer D."/>
            <person name="Boehm C.R."/>
            <person name="Briginshaw L."/>
            <person name="Caballero-Perez J."/>
            <person name="Catarino B."/>
            <person name="Chen F."/>
            <person name="Chiyoda S."/>
            <person name="Chovatia M."/>
            <person name="Davies K.M."/>
            <person name="Delmans M."/>
            <person name="Demura T."/>
            <person name="Dierschke T."/>
            <person name="Dolan L."/>
            <person name="Dorantes-Acosta A.E."/>
            <person name="Eklund D.M."/>
            <person name="Florent S.N."/>
            <person name="Flores-Sandoval E."/>
            <person name="Fujiyama A."/>
            <person name="Fukuzawa H."/>
            <person name="Galik B."/>
            <person name="Grimanelli D."/>
            <person name="Grimwood J."/>
            <person name="Grossniklaus U."/>
            <person name="Hamada T."/>
            <person name="Haseloff J."/>
            <person name="Hetherington A.J."/>
            <person name="Higo A."/>
            <person name="Hirakawa Y."/>
            <person name="Hundley H.N."/>
            <person name="Ikeda Y."/>
            <person name="Inoue K."/>
            <person name="Inoue S.I."/>
            <person name="Ishida S."/>
            <person name="Jia Q."/>
            <person name="Kakita M."/>
            <person name="Kanazawa T."/>
            <person name="Kawai Y."/>
            <person name="Kawashima T."/>
            <person name="Kennedy M."/>
            <person name="Kinose K."/>
            <person name="Kinoshita T."/>
            <person name="Kohara Y."/>
            <person name="Koide E."/>
            <person name="Komatsu K."/>
            <person name="Kopischke S."/>
            <person name="Kubo M."/>
            <person name="Kyozuka J."/>
            <person name="Lagercrantz U."/>
            <person name="Lin S.S."/>
            <person name="Lindquist E."/>
            <person name="Lipzen A.M."/>
            <person name="Lu C.W."/>
            <person name="De Luna E."/>
            <person name="Martienssen R.A."/>
            <person name="Minamino N."/>
            <person name="Mizutani M."/>
            <person name="Mizutani M."/>
            <person name="Mochizuki N."/>
            <person name="Monte I."/>
            <person name="Mosher R."/>
            <person name="Nagasaki H."/>
            <person name="Nakagami H."/>
            <person name="Naramoto S."/>
            <person name="Nishitani K."/>
            <person name="Ohtani M."/>
            <person name="Okamoto T."/>
            <person name="Okumura M."/>
            <person name="Phillips J."/>
            <person name="Pollak B."/>
            <person name="Reinders A."/>
            <person name="Rovekamp M."/>
            <person name="Sano R."/>
            <person name="Sawa S."/>
            <person name="Schmid M.W."/>
            <person name="Shirakawa M."/>
            <person name="Solano R."/>
            <person name="Spunde A."/>
            <person name="Suetsugu N."/>
            <person name="Sugano S."/>
            <person name="Sugiyama A."/>
            <person name="Sun R."/>
            <person name="Suzuki Y."/>
            <person name="Takenaka M."/>
            <person name="Takezawa D."/>
            <person name="Tomogane H."/>
            <person name="Tsuzuki M."/>
            <person name="Ueda T."/>
            <person name="Umeda M."/>
            <person name="Ward J.M."/>
            <person name="Watanabe Y."/>
            <person name="Yazaki K."/>
            <person name="Yokoyama R."/>
            <person name="Yoshitake Y."/>
            <person name="Yotsui I."/>
            <person name="Zachgo S."/>
            <person name="Schmutz J."/>
        </authorList>
    </citation>
    <scope>NUCLEOTIDE SEQUENCE [LARGE SCALE GENOMIC DNA]</scope>
    <source>
        <strain evidence="4">Tak-1</strain>
    </source>
</reference>
<dbReference type="PANTHER" id="PTHR23322:SF6">
    <property type="entry name" value="UBX DOMAIN-CONTAINING PROTEIN 7"/>
    <property type="match status" value="1"/>
</dbReference>
<dbReference type="CDD" id="cd01767">
    <property type="entry name" value="UBX"/>
    <property type="match status" value="1"/>
</dbReference>
<organism evidence="3 4">
    <name type="scientific">Marchantia polymorpha</name>
    <name type="common">Common liverwort</name>
    <name type="synonym">Marchantia aquatica</name>
    <dbReference type="NCBI Taxonomy" id="3197"/>
    <lineage>
        <taxon>Eukaryota</taxon>
        <taxon>Viridiplantae</taxon>
        <taxon>Streptophyta</taxon>
        <taxon>Embryophyta</taxon>
        <taxon>Marchantiophyta</taxon>
        <taxon>Marchantiopsida</taxon>
        <taxon>Marchantiidae</taxon>
        <taxon>Marchantiales</taxon>
        <taxon>Marchantiaceae</taxon>
        <taxon>Marchantia</taxon>
    </lineage>
</organism>
<gene>
    <name evidence="3" type="ORF">MARPO_0009s0063</name>
</gene>
<dbReference type="SUPFAM" id="SSF54236">
    <property type="entry name" value="Ubiquitin-like"/>
    <property type="match status" value="1"/>
</dbReference>
<dbReference type="Proteomes" id="UP000244005">
    <property type="component" value="Unassembled WGS sequence"/>
</dbReference>
<dbReference type="InterPro" id="IPR009060">
    <property type="entry name" value="UBA-like_sf"/>
</dbReference>
<protein>
    <recommendedName>
        <fullName evidence="2">UBX domain-containing protein</fullName>
    </recommendedName>
</protein>
<dbReference type="InterPro" id="IPR036249">
    <property type="entry name" value="Thioredoxin-like_sf"/>
</dbReference>
<keyword evidence="4" id="KW-1185">Reference proteome</keyword>
<feature type="compositionally biased region" description="Low complexity" evidence="1">
    <location>
        <begin position="335"/>
        <end position="345"/>
    </location>
</feature>
<dbReference type="PROSITE" id="PS50033">
    <property type="entry name" value="UBX"/>
    <property type="match status" value="1"/>
</dbReference>
<dbReference type="EMBL" id="KZ772681">
    <property type="protein sequence ID" value="PTQ46945.1"/>
    <property type="molecule type" value="Genomic_DNA"/>
</dbReference>
<dbReference type="Pfam" id="PF14555">
    <property type="entry name" value="UBA_4"/>
    <property type="match status" value="1"/>
</dbReference>
<feature type="domain" description="UBX" evidence="2">
    <location>
        <begin position="394"/>
        <end position="474"/>
    </location>
</feature>
<dbReference type="SUPFAM" id="SSF52833">
    <property type="entry name" value="Thioredoxin-like"/>
    <property type="match status" value="1"/>
</dbReference>
<dbReference type="PROSITE" id="PS50330">
    <property type="entry name" value="UIM"/>
    <property type="match status" value="1"/>
</dbReference>
<evidence type="ECO:0000259" key="2">
    <source>
        <dbReference type="PROSITE" id="PS50033"/>
    </source>
</evidence>
<evidence type="ECO:0000313" key="4">
    <source>
        <dbReference type="Proteomes" id="UP000244005"/>
    </source>
</evidence>
<dbReference type="OrthoDB" id="270602at2759"/>
<dbReference type="Gene3D" id="3.40.30.10">
    <property type="entry name" value="Glutaredoxin"/>
    <property type="match status" value="1"/>
</dbReference>
<dbReference type="Pfam" id="PF13899">
    <property type="entry name" value="Thioredoxin_7"/>
    <property type="match status" value="1"/>
</dbReference>
<dbReference type="Gene3D" id="1.10.8.10">
    <property type="entry name" value="DNA helicase RuvA subunit, C-terminal domain"/>
    <property type="match status" value="1"/>
</dbReference>
<feature type="region of interest" description="Disordered" evidence="1">
    <location>
        <begin position="64"/>
        <end position="99"/>
    </location>
</feature>